<accession>A0A0U2C158</accession>
<sequence>MSHEATACRRLWAAAVAAWLDDWNYRYHAAIRGGGDGANILREARDYCVSKFGRSRIEMSGVDVTPEKATAIVALPRDAFRARFKIKGAEDELIAPDLALMRAPRERSDLPPLVAPDHLKGRMTKHTPEAVRAERAAWAAAAGRQGYGSLSVSRALGMTEKNALPIMRRGGWNGERNA</sequence>
<evidence type="ECO:0000313" key="2">
    <source>
        <dbReference type="Proteomes" id="UP000223061"/>
    </source>
</evidence>
<gene>
    <name evidence="1" type="ORF">Shpa_49</name>
</gene>
<evidence type="ECO:0000313" key="1">
    <source>
        <dbReference type="EMBL" id="AKG94560.1"/>
    </source>
</evidence>
<dbReference type="EMBL" id="KR072689">
    <property type="protein sequence ID" value="AKG94560.1"/>
    <property type="molecule type" value="Genomic_DNA"/>
</dbReference>
<name>A0A0U2C158_9CAUD</name>
<reference evidence="1 2" key="1">
    <citation type="submission" date="2015-04" db="EMBL/GenBank/DDBJ databases">
        <title>Isolation and characterization of bacteriophages from East Africa Rift Valley soda lakes.</title>
        <authorList>
            <person name="van Zyl L.J."/>
            <person name="Nemavhulani S."/>
            <person name="Cowan D.A."/>
            <person name="Trindade M.I."/>
        </authorList>
    </citation>
    <scope>NUCLEOTIDE SEQUENCE [LARGE SCALE GENOMIC DNA]</scope>
</reference>
<protein>
    <submittedName>
        <fullName evidence="1">Uncharacterized protein</fullName>
    </submittedName>
</protein>
<organism evidence="1 2">
    <name type="scientific">Paracoccus phage Shpa</name>
    <dbReference type="NCBI Taxonomy" id="1647282"/>
    <lineage>
        <taxon>Viruses</taxon>
        <taxon>Duplodnaviria</taxon>
        <taxon>Heunggongvirae</taxon>
        <taxon>Uroviricota</taxon>
        <taxon>Caudoviricetes</taxon>
        <taxon>Vhulanivirus</taxon>
        <taxon>Vhulanivirus Shpa</taxon>
    </lineage>
</organism>
<proteinExistence type="predicted"/>
<keyword evidence="2" id="KW-1185">Reference proteome</keyword>
<dbReference type="Proteomes" id="UP000223061">
    <property type="component" value="Segment"/>
</dbReference>